<evidence type="ECO:0000313" key="7">
    <source>
        <dbReference type="Proteomes" id="UP000499080"/>
    </source>
</evidence>
<reference evidence="6 7" key="1">
    <citation type="journal article" date="2019" name="Sci. Rep.">
        <title>Orb-weaving spider Araneus ventricosus genome elucidates the spidroin gene catalogue.</title>
        <authorList>
            <person name="Kono N."/>
            <person name="Nakamura H."/>
            <person name="Ohtoshi R."/>
            <person name="Moran D.A.P."/>
            <person name="Shinohara A."/>
            <person name="Yoshida Y."/>
            <person name="Fujiwara M."/>
            <person name="Mori M."/>
            <person name="Tomita M."/>
            <person name="Arakawa K."/>
        </authorList>
    </citation>
    <scope>NUCLEOTIDE SEQUENCE [LARGE SCALE GENOMIC DNA]</scope>
</reference>
<feature type="compositionally biased region" description="Low complexity" evidence="4">
    <location>
        <begin position="194"/>
        <end position="209"/>
    </location>
</feature>
<feature type="compositionally biased region" description="Low complexity" evidence="4">
    <location>
        <begin position="221"/>
        <end position="246"/>
    </location>
</feature>
<dbReference type="Gene3D" id="1.10.20.70">
    <property type="entry name" value="Transcription termination and cleavage factor, C-terminal domain"/>
    <property type="match status" value="1"/>
</dbReference>
<organism evidence="6 7">
    <name type="scientific">Araneus ventricosus</name>
    <name type="common">Orbweaver spider</name>
    <name type="synonym">Epeira ventricosa</name>
    <dbReference type="NCBI Taxonomy" id="182803"/>
    <lineage>
        <taxon>Eukaryota</taxon>
        <taxon>Metazoa</taxon>
        <taxon>Ecdysozoa</taxon>
        <taxon>Arthropoda</taxon>
        <taxon>Chelicerata</taxon>
        <taxon>Arachnida</taxon>
        <taxon>Araneae</taxon>
        <taxon>Araneomorphae</taxon>
        <taxon>Entelegynae</taxon>
        <taxon>Araneoidea</taxon>
        <taxon>Araneidae</taxon>
        <taxon>Araneus</taxon>
    </lineage>
</organism>
<dbReference type="Proteomes" id="UP000499080">
    <property type="component" value="Unassembled WGS sequence"/>
</dbReference>
<name>A0A4Y2BUX5_ARAVE</name>
<comment type="subcellular location">
    <subcellularLocation>
        <location evidence="1">Nucleus</location>
    </subcellularLocation>
</comment>
<feature type="compositionally biased region" description="Basic and acidic residues" evidence="4">
    <location>
        <begin position="97"/>
        <end position="114"/>
    </location>
</feature>
<dbReference type="GO" id="GO:0003723">
    <property type="term" value="F:RNA binding"/>
    <property type="evidence" value="ECO:0007669"/>
    <property type="project" value="UniProtKB-KW"/>
</dbReference>
<accession>A0A4Y2BUX5</accession>
<feature type="compositionally biased region" description="Polar residues" evidence="4">
    <location>
        <begin position="1"/>
        <end position="29"/>
    </location>
</feature>
<feature type="compositionally biased region" description="Polar residues" evidence="4">
    <location>
        <begin position="83"/>
        <end position="94"/>
    </location>
</feature>
<comment type="caution">
    <text evidence="6">The sequence shown here is derived from an EMBL/GenBank/DDBJ whole genome shotgun (WGS) entry which is preliminary data.</text>
</comment>
<evidence type="ECO:0000256" key="3">
    <source>
        <dbReference type="ARBA" id="ARBA00023242"/>
    </source>
</evidence>
<dbReference type="FunFam" id="1.10.20.70:FF:000001">
    <property type="entry name" value="Cleavage stimulation factor subunit 2"/>
    <property type="match status" value="1"/>
</dbReference>
<keyword evidence="3" id="KW-0539">Nucleus</keyword>
<dbReference type="GO" id="GO:0005634">
    <property type="term" value="C:nucleus"/>
    <property type="evidence" value="ECO:0007669"/>
    <property type="project" value="UniProtKB-SubCell"/>
</dbReference>
<gene>
    <name evidence="6" type="ORF">AVEN_685_1</name>
</gene>
<evidence type="ECO:0000256" key="1">
    <source>
        <dbReference type="ARBA" id="ARBA00004123"/>
    </source>
</evidence>
<evidence type="ECO:0000313" key="6">
    <source>
        <dbReference type="EMBL" id="GBL95743.1"/>
    </source>
</evidence>
<keyword evidence="7" id="KW-1185">Reference proteome</keyword>
<dbReference type="EMBL" id="BGPR01000114">
    <property type="protein sequence ID" value="GBL95743.1"/>
    <property type="molecule type" value="Genomic_DNA"/>
</dbReference>
<proteinExistence type="predicted"/>
<evidence type="ECO:0000256" key="4">
    <source>
        <dbReference type="SAM" id="MobiDB-lite"/>
    </source>
</evidence>
<dbReference type="OrthoDB" id="272703at2759"/>
<evidence type="ECO:0000259" key="5">
    <source>
        <dbReference type="Pfam" id="PF14304"/>
    </source>
</evidence>
<dbReference type="InterPro" id="IPR038192">
    <property type="entry name" value="CSTF_C_sf"/>
</dbReference>
<feature type="compositionally biased region" description="Basic and acidic residues" evidence="4">
    <location>
        <begin position="121"/>
        <end position="136"/>
    </location>
</feature>
<dbReference type="GO" id="GO:0031124">
    <property type="term" value="P:mRNA 3'-end processing"/>
    <property type="evidence" value="ECO:0007669"/>
    <property type="project" value="InterPro"/>
</dbReference>
<dbReference type="AlphaFoldDB" id="A0A4Y2BUX5"/>
<keyword evidence="2" id="KW-0694">RNA-binding</keyword>
<dbReference type="InterPro" id="IPR026896">
    <property type="entry name" value="CSTF_C"/>
</dbReference>
<feature type="region of interest" description="Disordered" evidence="4">
    <location>
        <begin position="1"/>
        <end position="246"/>
    </location>
</feature>
<sequence>MDIPTSYPSALPPSQVNSLPQNPVMTNPRPTQPVMPLTRPALLGERPPLIQDRPPLAPGHPNPILQNPFPERARLPQPRMPTGPQQNRWSSSSDPRALGDHDLRQMPMSDRDMRPPPMLIGDKDMRQPVGDQDLRTRSVPGGIPDNRAFDPRFRNMQGADASPMTGPPVRPGQPGDIPGFDRSRAGPPYDARGAPPTAAARVDPAAQPAGNRVPPQNPRIAAVGGSSPAVGGASPSAGASPRPSNNSLAAAAAAIAPHDQEKAALIMQVLQLSDQQIAMLPPEQRQSIMILKEQIARSQNLS</sequence>
<dbReference type="Pfam" id="PF14304">
    <property type="entry name" value="CSTF_C"/>
    <property type="match status" value="1"/>
</dbReference>
<feature type="domain" description="Transcription termination and cleavage factor C-terminal" evidence="5">
    <location>
        <begin position="259"/>
        <end position="298"/>
    </location>
</feature>
<evidence type="ECO:0000256" key="2">
    <source>
        <dbReference type="ARBA" id="ARBA00022884"/>
    </source>
</evidence>
<protein>
    <recommendedName>
        <fullName evidence="5">Transcription termination and cleavage factor C-terminal domain-containing protein</fullName>
    </recommendedName>
</protein>